<sequence length="419" mass="47095">MMSSLIVPSDGPPQGPISHDAWQKRFFSVAPPAALVFFFVLIFVAGAIVTLDHKESVSILQLQPKGVIAAVEMRPPATSELRPSATSELRAEPAEELDICENKCRPPGSEPLPRGIVQDKSNFEMESLGGNPERKENGSGRQSKSLLAIPVGIKQKAVVDKLVSKFPEAKFTVMLFHYDGEVDGWRDLEWSGRAIHVAVRDQTKWWFAKRFLHPDLVAEYDYVFIWDEDIEVDSFDPLRYLRIVRKEGLEISQPALDRRSQIHHRLTARARSGDVHRRYYKTNGHGRCYGNSTGPPCTGWVEMMVPVFSRAAWRCAWHMIQNDLVYAWGMDYKLGYCAQGDRSRNVGVVDSQYVLHRGIPTLGDGGKATVSASALGTDRLAVRQRSYTELQVFNRRWKKAVAEDGCWTDPYLNSAATTG</sequence>
<dbReference type="AlphaFoldDB" id="A0A811P0S9"/>
<protein>
    <submittedName>
        <fullName evidence="2">Uncharacterized protein</fullName>
    </submittedName>
</protein>
<reference evidence="2" key="1">
    <citation type="submission" date="2020-10" db="EMBL/GenBank/DDBJ databases">
        <authorList>
            <person name="Han B."/>
            <person name="Lu T."/>
            <person name="Zhao Q."/>
            <person name="Huang X."/>
            <person name="Zhao Y."/>
        </authorList>
    </citation>
    <scope>NUCLEOTIDE SEQUENCE</scope>
</reference>
<gene>
    <name evidence="2" type="ORF">NCGR_LOCUS23584</name>
</gene>
<comment type="caution">
    <text evidence="2">The sequence shown here is derived from an EMBL/GenBank/DDBJ whole genome shotgun (WGS) entry which is preliminary data.</text>
</comment>
<proteinExistence type="predicted"/>
<dbReference type="InterPro" id="IPR007877">
    <property type="entry name" value="DUF707"/>
</dbReference>
<keyword evidence="1" id="KW-1133">Transmembrane helix</keyword>
<organism evidence="2 3">
    <name type="scientific">Miscanthus lutarioriparius</name>
    <dbReference type="NCBI Taxonomy" id="422564"/>
    <lineage>
        <taxon>Eukaryota</taxon>
        <taxon>Viridiplantae</taxon>
        <taxon>Streptophyta</taxon>
        <taxon>Embryophyta</taxon>
        <taxon>Tracheophyta</taxon>
        <taxon>Spermatophyta</taxon>
        <taxon>Magnoliopsida</taxon>
        <taxon>Liliopsida</taxon>
        <taxon>Poales</taxon>
        <taxon>Poaceae</taxon>
        <taxon>PACMAD clade</taxon>
        <taxon>Panicoideae</taxon>
        <taxon>Andropogonodae</taxon>
        <taxon>Andropogoneae</taxon>
        <taxon>Saccharinae</taxon>
        <taxon>Miscanthus</taxon>
    </lineage>
</organism>
<evidence type="ECO:0000313" key="3">
    <source>
        <dbReference type="Proteomes" id="UP000604825"/>
    </source>
</evidence>
<dbReference type="EMBL" id="CAJGYO010000006">
    <property type="protein sequence ID" value="CAD6235324.1"/>
    <property type="molecule type" value="Genomic_DNA"/>
</dbReference>
<dbReference type="PANTHER" id="PTHR31210">
    <property type="entry name" value="OS06G0731900 PROTEIN"/>
    <property type="match status" value="1"/>
</dbReference>
<keyword evidence="1" id="KW-0812">Transmembrane</keyword>
<evidence type="ECO:0000256" key="1">
    <source>
        <dbReference type="SAM" id="Phobius"/>
    </source>
</evidence>
<accession>A0A811P0S9</accession>
<dbReference type="Pfam" id="PF05212">
    <property type="entry name" value="DUF707"/>
    <property type="match status" value="1"/>
</dbReference>
<keyword evidence="1" id="KW-0472">Membrane</keyword>
<dbReference type="OrthoDB" id="9985979at2759"/>
<dbReference type="PANTHER" id="PTHR31210:SF11">
    <property type="entry name" value="KETOGLUTARATE REDUCTASE TRANS-SPLICING-LIKE PROTEIN, PUTATIVE (DUF707)-RELATED"/>
    <property type="match status" value="1"/>
</dbReference>
<keyword evidence="3" id="KW-1185">Reference proteome</keyword>
<name>A0A811P0S9_9POAL</name>
<feature type="transmembrane region" description="Helical" evidence="1">
    <location>
        <begin position="29"/>
        <end position="51"/>
    </location>
</feature>
<dbReference type="Proteomes" id="UP000604825">
    <property type="component" value="Unassembled WGS sequence"/>
</dbReference>
<evidence type="ECO:0000313" key="2">
    <source>
        <dbReference type="EMBL" id="CAD6235324.1"/>
    </source>
</evidence>